<dbReference type="AlphaFoldDB" id="A0A1H8JSX6"/>
<proteinExistence type="predicted"/>
<sequence>MNRRRTSVVALAVAALTAGTAAAPAPAQAGGARAAAPTSTPTPTPTVSPTPSPTQSDGTLQILTYRGYAEYGGVSSRVNWVGSFEKETGCRIARLETVQTAEEMAARVAQRPYDVISAGPALLGSLVENRQAQPVDPAKIDGWQDIPKRFRDLATVSGKAYGVPYLWGYHEFLYDASRVKGGDVEEAFTSERSALRNSPMTIADAALALGDDEPYELGKDRLGEAVRLLEQAKGRTYWQNPVDLVKGFATGDLDYAQATPYYRVLLRKAGLPVKTLDAKRTTGWVDSWVLGANLPDVTCAYRWINWMTQAGTQRDAAAWTGLAPANVKACKGRARPVCEMYGAGPAPTGARAKDQDKRLDRVLFAVRPPGGCKGGAAKCVPYATWTERWDALVP</sequence>
<organism evidence="4 5">
    <name type="scientific">Nonomuraea pusilla</name>
    <dbReference type="NCBI Taxonomy" id="46177"/>
    <lineage>
        <taxon>Bacteria</taxon>
        <taxon>Bacillati</taxon>
        <taxon>Actinomycetota</taxon>
        <taxon>Actinomycetes</taxon>
        <taxon>Streptosporangiales</taxon>
        <taxon>Streptosporangiaceae</taxon>
        <taxon>Nonomuraea</taxon>
    </lineage>
</organism>
<dbReference type="Proteomes" id="UP000198953">
    <property type="component" value="Unassembled WGS sequence"/>
</dbReference>
<feature type="chain" id="PRO_5039311862" evidence="3">
    <location>
        <begin position="30"/>
        <end position="394"/>
    </location>
</feature>
<name>A0A1H8JSX6_9ACTN</name>
<gene>
    <name evidence="4" type="ORF">SAMN05660976_08431</name>
</gene>
<reference evidence="4 5" key="1">
    <citation type="submission" date="2016-10" db="EMBL/GenBank/DDBJ databases">
        <authorList>
            <person name="de Groot N.N."/>
        </authorList>
    </citation>
    <scope>NUCLEOTIDE SEQUENCE [LARGE SCALE GENOMIC DNA]</scope>
    <source>
        <strain evidence="4 5">DSM 43357</strain>
    </source>
</reference>
<evidence type="ECO:0000256" key="1">
    <source>
        <dbReference type="ARBA" id="ARBA00022729"/>
    </source>
</evidence>
<dbReference type="OrthoDB" id="9813777at2"/>
<accession>A0A1H8JSX6</accession>
<dbReference type="InterPro" id="IPR006311">
    <property type="entry name" value="TAT_signal"/>
</dbReference>
<feature type="signal peptide" evidence="3">
    <location>
        <begin position="1"/>
        <end position="29"/>
    </location>
</feature>
<feature type="compositionally biased region" description="Pro residues" evidence="2">
    <location>
        <begin position="40"/>
        <end position="52"/>
    </location>
</feature>
<dbReference type="Pfam" id="PF13416">
    <property type="entry name" value="SBP_bac_8"/>
    <property type="match status" value="1"/>
</dbReference>
<feature type="region of interest" description="Disordered" evidence="2">
    <location>
        <begin position="27"/>
        <end position="58"/>
    </location>
</feature>
<feature type="compositionally biased region" description="Low complexity" evidence="2">
    <location>
        <begin position="27"/>
        <end position="39"/>
    </location>
</feature>
<keyword evidence="1 3" id="KW-0732">Signal</keyword>
<dbReference type="SUPFAM" id="SSF53850">
    <property type="entry name" value="Periplasmic binding protein-like II"/>
    <property type="match status" value="1"/>
</dbReference>
<evidence type="ECO:0000256" key="3">
    <source>
        <dbReference type="SAM" id="SignalP"/>
    </source>
</evidence>
<evidence type="ECO:0000313" key="4">
    <source>
        <dbReference type="EMBL" id="SEN83843.1"/>
    </source>
</evidence>
<keyword evidence="5" id="KW-1185">Reference proteome</keyword>
<dbReference type="EMBL" id="FOBF01000041">
    <property type="protein sequence ID" value="SEN83843.1"/>
    <property type="molecule type" value="Genomic_DNA"/>
</dbReference>
<dbReference type="STRING" id="46177.SAMN05660976_08431"/>
<dbReference type="PROSITE" id="PS51318">
    <property type="entry name" value="TAT"/>
    <property type="match status" value="1"/>
</dbReference>
<dbReference type="Gene3D" id="3.40.190.10">
    <property type="entry name" value="Periplasmic binding protein-like II"/>
    <property type="match status" value="2"/>
</dbReference>
<evidence type="ECO:0000256" key="2">
    <source>
        <dbReference type="SAM" id="MobiDB-lite"/>
    </source>
</evidence>
<dbReference type="PANTHER" id="PTHR30222">
    <property type="entry name" value="SPERMIDINE/PUTRESCINE-BINDING PERIPLASMIC PROTEIN"/>
    <property type="match status" value="1"/>
</dbReference>
<dbReference type="RefSeq" id="WP_143078971.1">
    <property type="nucleotide sequence ID" value="NZ_FOBF01000041.1"/>
</dbReference>
<evidence type="ECO:0000313" key="5">
    <source>
        <dbReference type="Proteomes" id="UP000198953"/>
    </source>
</evidence>
<protein>
    <submittedName>
        <fullName evidence="4">Putative spermidine/putrescine transport system substrate-binding protein</fullName>
    </submittedName>
</protein>
<dbReference type="InterPro" id="IPR006059">
    <property type="entry name" value="SBP"/>
</dbReference>
<dbReference type="PANTHER" id="PTHR30222:SF18">
    <property type="entry name" value="BIFUNCTIONAL POLYHYDROXYBUTYRATE SYNTHASE _ ABC TRANSPORTER PERIPLASMIC BINDING PROTEIN-RELATED"/>
    <property type="match status" value="1"/>
</dbReference>